<reference evidence="9 10" key="1">
    <citation type="journal article" date="2018" name="ISME J.">
        <title>A methanotrophic archaeon couples anaerobic oxidation of methane to Fe(III) reduction.</title>
        <authorList>
            <person name="Cai C."/>
            <person name="Leu A.O."/>
            <person name="Xie G.J."/>
            <person name="Guo J."/>
            <person name="Feng Y."/>
            <person name="Zhao J.X."/>
            <person name="Tyson G.W."/>
            <person name="Yuan Z."/>
            <person name="Hu S."/>
        </authorList>
    </citation>
    <scope>NUCLEOTIDE SEQUENCE [LARGE SCALE GENOMIC DNA]</scope>
    <source>
        <strain evidence="9">FeB_12</strain>
    </source>
</reference>
<dbReference type="GO" id="GO:0042773">
    <property type="term" value="P:ATP synthesis coupled electron transport"/>
    <property type="evidence" value="ECO:0007669"/>
    <property type="project" value="InterPro"/>
</dbReference>
<feature type="transmembrane region" description="Helical" evidence="6">
    <location>
        <begin position="247"/>
        <end position="265"/>
    </location>
</feature>
<dbReference type="PRINTS" id="PR01435">
    <property type="entry name" value="NPOXDRDTASE5"/>
</dbReference>
<evidence type="ECO:0000256" key="4">
    <source>
        <dbReference type="ARBA" id="ARBA00023136"/>
    </source>
</evidence>
<dbReference type="EMBL" id="PQAP01000219">
    <property type="protein sequence ID" value="PWB68055.1"/>
    <property type="molecule type" value="Genomic_DNA"/>
</dbReference>
<dbReference type="GO" id="GO:0008137">
    <property type="term" value="F:NADH dehydrogenase (ubiquinone) activity"/>
    <property type="evidence" value="ECO:0007669"/>
    <property type="project" value="InterPro"/>
</dbReference>
<dbReference type="InterPro" id="IPR001516">
    <property type="entry name" value="Proton_antipo_N"/>
</dbReference>
<feature type="transmembrane region" description="Helical" evidence="6">
    <location>
        <begin position="305"/>
        <end position="324"/>
    </location>
</feature>
<evidence type="ECO:0000313" key="9">
    <source>
        <dbReference type="EMBL" id="PWB68055.1"/>
    </source>
</evidence>
<feature type="transmembrane region" description="Helical" evidence="6">
    <location>
        <begin position="385"/>
        <end position="405"/>
    </location>
</feature>
<name>A0A855WX95_9BACT</name>
<organism evidence="9 10">
    <name type="scientific">candidate division GN15 bacterium</name>
    <dbReference type="NCBI Taxonomy" id="2072418"/>
    <lineage>
        <taxon>Bacteria</taxon>
        <taxon>candidate division GN15</taxon>
    </lineage>
</organism>
<feature type="transmembrane region" description="Helical" evidence="6">
    <location>
        <begin position="208"/>
        <end position="226"/>
    </location>
</feature>
<evidence type="ECO:0000256" key="1">
    <source>
        <dbReference type="ARBA" id="ARBA00004127"/>
    </source>
</evidence>
<feature type="transmembrane region" description="Helical" evidence="6">
    <location>
        <begin position="633"/>
        <end position="652"/>
    </location>
</feature>
<feature type="transmembrane region" description="Helical" evidence="6">
    <location>
        <begin position="32"/>
        <end position="50"/>
    </location>
</feature>
<dbReference type="InterPro" id="IPR001750">
    <property type="entry name" value="ND/Mrp_TM"/>
</dbReference>
<dbReference type="PANTHER" id="PTHR42829">
    <property type="entry name" value="NADH-UBIQUINONE OXIDOREDUCTASE CHAIN 5"/>
    <property type="match status" value="1"/>
</dbReference>
<feature type="domain" description="NADH-Ubiquinone oxidoreductase (complex I) chain 5 N-terminal" evidence="8">
    <location>
        <begin position="69"/>
        <end position="116"/>
    </location>
</feature>
<accession>A0A855WX95</accession>
<dbReference type="GO" id="GO:0015990">
    <property type="term" value="P:electron transport coupled proton transport"/>
    <property type="evidence" value="ECO:0007669"/>
    <property type="project" value="TreeGrafter"/>
</dbReference>
<keyword evidence="2 5" id="KW-0812">Transmembrane</keyword>
<comment type="subcellular location">
    <subcellularLocation>
        <location evidence="1">Endomembrane system</location>
        <topology evidence="1">Multi-pass membrane protein</topology>
    </subcellularLocation>
    <subcellularLocation>
        <location evidence="5">Membrane</location>
        <topology evidence="5">Multi-pass membrane protein</topology>
    </subcellularLocation>
</comment>
<dbReference type="GO" id="GO:0016020">
    <property type="term" value="C:membrane"/>
    <property type="evidence" value="ECO:0007669"/>
    <property type="project" value="UniProtKB-SubCell"/>
</dbReference>
<feature type="domain" description="NADH:quinone oxidoreductase/Mrp antiporter transmembrane" evidence="7">
    <location>
        <begin position="132"/>
        <end position="424"/>
    </location>
</feature>
<evidence type="ECO:0000313" key="10">
    <source>
        <dbReference type="Proteomes" id="UP000250918"/>
    </source>
</evidence>
<dbReference type="NCBIfam" id="NF005141">
    <property type="entry name" value="PRK06590.1"/>
    <property type="match status" value="1"/>
</dbReference>
<evidence type="ECO:0000256" key="3">
    <source>
        <dbReference type="ARBA" id="ARBA00022989"/>
    </source>
</evidence>
<evidence type="ECO:0000259" key="8">
    <source>
        <dbReference type="Pfam" id="PF00662"/>
    </source>
</evidence>
<dbReference type="PRINTS" id="PR01434">
    <property type="entry name" value="NADHDHGNASE5"/>
</dbReference>
<evidence type="ECO:0000256" key="5">
    <source>
        <dbReference type="RuleBase" id="RU000320"/>
    </source>
</evidence>
<dbReference type="Proteomes" id="UP000250918">
    <property type="component" value="Unassembled WGS sequence"/>
</dbReference>
<dbReference type="GO" id="GO:0012505">
    <property type="term" value="C:endomembrane system"/>
    <property type="evidence" value="ECO:0007669"/>
    <property type="project" value="UniProtKB-SubCell"/>
</dbReference>
<feature type="transmembrane region" description="Helical" evidence="6">
    <location>
        <begin position="277"/>
        <end position="298"/>
    </location>
</feature>
<comment type="caution">
    <text evidence="9">The sequence shown here is derived from an EMBL/GenBank/DDBJ whole genome shotgun (WGS) entry which is preliminary data.</text>
</comment>
<dbReference type="AlphaFoldDB" id="A0A855WX95"/>
<evidence type="ECO:0000256" key="2">
    <source>
        <dbReference type="ARBA" id="ARBA00022692"/>
    </source>
</evidence>
<dbReference type="PANTHER" id="PTHR42829:SF2">
    <property type="entry name" value="NADH-UBIQUINONE OXIDOREDUCTASE CHAIN 5"/>
    <property type="match status" value="1"/>
</dbReference>
<evidence type="ECO:0000256" key="6">
    <source>
        <dbReference type="SAM" id="Phobius"/>
    </source>
</evidence>
<gene>
    <name evidence="9" type="ORF">C3F09_12440</name>
</gene>
<dbReference type="Gene3D" id="1.20.5.2700">
    <property type="match status" value="2"/>
</dbReference>
<feature type="transmembrane region" description="Helical" evidence="6">
    <location>
        <begin position="178"/>
        <end position="196"/>
    </location>
</feature>
<keyword evidence="4 6" id="KW-0472">Membrane</keyword>
<keyword evidence="3 6" id="KW-1133">Transmembrane helix</keyword>
<feature type="transmembrane region" description="Helical" evidence="6">
    <location>
        <begin position="138"/>
        <end position="157"/>
    </location>
</feature>
<protein>
    <submittedName>
        <fullName evidence="9">NADH-quinone oxidoreductase subunit L</fullName>
    </submittedName>
</protein>
<feature type="transmembrane region" description="Helical" evidence="6">
    <location>
        <begin position="6"/>
        <end position="25"/>
    </location>
</feature>
<feature type="transmembrane region" description="Helical" evidence="6">
    <location>
        <begin position="464"/>
        <end position="484"/>
    </location>
</feature>
<dbReference type="Pfam" id="PF00361">
    <property type="entry name" value="Proton_antipo_M"/>
    <property type="match status" value="1"/>
</dbReference>
<sequence length="696" mass="77518">MTPYAYIIALLPLFSFLMIVFFLRWKEQVSSLFSISMIVLGWVLSLIVFIETLGRNGAPYESYFYITSFAGINFELGILVDSLTAIMLMVVTTVGACVQIYSVGYMKDDPRYSRFFAYLSLFTFSMLGLVLANNFFMIFIFWELVGLTSYLLISFWFEKKSAADAGKKAFITTRIGDLGFIVGLMMIAFYAGTFNYQGVFAKAAGGQIPAGILTVTAIFVFCGAVGKSAQFPLHVWLPDAMEGPTPVSALIHAATMVAAGVYLVARSMPIFASTADGAMVVATIGLITSFIAASIGLVQNDIKRILAYSTVSQLGYMIMALGLFGHDTALGEESVGYTAGTLHLMTHAFFKGLLFLGAGSVIHAVHTNDIQDMGGLSNKMKITTWTFIIASLSIAGIFPLSGFWSKDEIVATTLHHPVFFIGTLTIAFMTAFYMFRLCFLTFFGKPRDHHRYDHAHESPNVMTYPLVLLAVLSIFAGWWALPWLSHGYSSFVHFGEVKHEGPNYALMLISTIVAVSGITLAYLMYYRRSISAEKAAERFKPIYTFLYNKWYFDELYQKVIIDPIMKIADFMWNFDARVIDGAVNGTAWLTVLWSDIKLWFDVWIVDGAVNGSGWIIRQLGGALRYLQTGSMQFYALFIVVLVVLIAVFKFELVRIDRAWPFLTLVLALGFVALRFYSRLAAERNDGQSGISQEEKS</sequence>
<dbReference type="Pfam" id="PF00662">
    <property type="entry name" value="Proton_antipo_N"/>
    <property type="match status" value="1"/>
</dbReference>
<evidence type="ECO:0000259" key="7">
    <source>
        <dbReference type="Pfam" id="PF00361"/>
    </source>
</evidence>
<feature type="transmembrane region" description="Helical" evidence="6">
    <location>
        <begin position="344"/>
        <end position="365"/>
    </location>
</feature>
<feature type="transmembrane region" description="Helical" evidence="6">
    <location>
        <begin position="658"/>
        <end position="676"/>
    </location>
</feature>
<feature type="transmembrane region" description="Helical" evidence="6">
    <location>
        <begin position="115"/>
        <end position="132"/>
    </location>
</feature>
<feature type="transmembrane region" description="Helical" evidence="6">
    <location>
        <begin position="83"/>
        <end position="103"/>
    </location>
</feature>
<dbReference type="InterPro" id="IPR003945">
    <property type="entry name" value="NU5C-like"/>
</dbReference>
<dbReference type="InterPro" id="IPR018393">
    <property type="entry name" value="NADHpl_OxRdtase_5_subgr"/>
</dbReference>
<feature type="transmembrane region" description="Helical" evidence="6">
    <location>
        <begin position="504"/>
        <end position="525"/>
    </location>
</feature>
<dbReference type="NCBIfam" id="TIGR01974">
    <property type="entry name" value="NDH_I_L"/>
    <property type="match status" value="1"/>
</dbReference>
<proteinExistence type="predicted"/>
<dbReference type="GO" id="GO:0003954">
    <property type="term" value="F:NADH dehydrogenase activity"/>
    <property type="evidence" value="ECO:0007669"/>
    <property type="project" value="TreeGrafter"/>
</dbReference>
<feature type="transmembrane region" description="Helical" evidence="6">
    <location>
        <begin position="417"/>
        <end position="443"/>
    </location>
</feature>